<keyword evidence="4" id="KW-1185">Reference proteome</keyword>
<sequence>MRHVNAIRYVTPLREGGSLPGLMEADDLGTYVVKFRGAGQGRKTLVAEVIVGGLARALGLPVPELVTVTVDGALAPSEPDEEVQDLLKASAGLNLGMDFLPGALDFDPNAFSVDGEFAGRVLWFDALTGNVDRSWRNPNTLYWHGKPHLIDHGATLIFHHNWPGAEAGWTRPYKADDHLFIEFGADVPAADAALAPLVTEALLTDVVAEVPDEWLDGEPGFESPAEVRAAYVHNLRNRLAAREHWLPQLAETAATRGNGRAVPERGRNRPDWLKHLPGDVR</sequence>
<comment type="caution">
    <text evidence="3">The sequence shown here is derived from an EMBL/GenBank/DDBJ whole genome shotgun (WGS) entry which is preliminary data.</text>
</comment>
<name>A0ABS5AIW9_9PSEU</name>
<protein>
    <recommendedName>
        <fullName evidence="2">HipA-like kinase domain-containing protein</fullName>
    </recommendedName>
</protein>
<organism evidence="3 4">
    <name type="scientific">Crossiella equi</name>
    <dbReference type="NCBI Taxonomy" id="130796"/>
    <lineage>
        <taxon>Bacteria</taxon>
        <taxon>Bacillati</taxon>
        <taxon>Actinomycetota</taxon>
        <taxon>Actinomycetes</taxon>
        <taxon>Pseudonocardiales</taxon>
        <taxon>Pseudonocardiaceae</taxon>
        <taxon>Crossiella</taxon>
    </lineage>
</organism>
<evidence type="ECO:0000313" key="4">
    <source>
        <dbReference type="Proteomes" id="UP001519363"/>
    </source>
</evidence>
<gene>
    <name evidence="3" type="ORF">JOF53_005399</name>
</gene>
<dbReference type="InterPro" id="IPR046748">
    <property type="entry name" value="HipA_2"/>
</dbReference>
<dbReference type="Pfam" id="PF20613">
    <property type="entry name" value="HipA_2"/>
    <property type="match status" value="1"/>
</dbReference>
<dbReference type="EMBL" id="JAGIOO010000001">
    <property type="protein sequence ID" value="MBP2476527.1"/>
    <property type="molecule type" value="Genomic_DNA"/>
</dbReference>
<evidence type="ECO:0000256" key="1">
    <source>
        <dbReference type="SAM" id="MobiDB-lite"/>
    </source>
</evidence>
<evidence type="ECO:0000259" key="2">
    <source>
        <dbReference type="Pfam" id="PF20613"/>
    </source>
</evidence>
<dbReference type="Proteomes" id="UP001519363">
    <property type="component" value="Unassembled WGS sequence"/>
</dbReference>
<reference evidence="3 4" key="1">
    <citation type="submission" date="2021-03" db="EMBL/GenBank/DDBJ databases">
        <title>Sequencing the genomes of 1000 actinobacteria strains.</title>
        <authorList>
            <person name="Klenk H.-P."/>
        </authorList>
    </citation>
    <scope>NUCLEOTIDE SEQUENCE [LARGE SCALE GENOMIC DNA]</scope>
    <source>
        <strain evidence="3 4">DSM 44580</strain>
    </source>
</reference>
<accession>A0ABS5AIW9</accession>
<dbReference type="RefSeq" id="WP_086789631.1">
    <property type="nucleotide sequence ID" value="NZ_JAGIOO010000001.1"/>
</dbReference>
<feature type="compositionally biased region" description="Basic and acidic residues" evidence="1">
    <location>
        <begin position="262"/>
        <end position="281"/>
    </location>
</feature>
<proteinExistence type="predicted"/>
<feature type="domain" description="HipA-like kinase" evidence="2">
    <location>
        <begin position="13"/>
        <end position="245"/>
    </location>
</feature>
<feature type="region of interest" description="Disordered" evidence="1">
    <location>
        <begin position="256"/>
        <end position="281"/>
    </location>
</feature>
<evidence type="ECO:0000313" key="3">
    <source>
        <dbReference type="EMBL" id="MBP2476527.1"/>
    </source>
</evidence>